<feature type="transmembrane region" description="Helical" evidence="1">
    <location>
        <begin position="111"/>
        <end position="132"/>
    </location>
</feature>
<reference evidence="3" key="1">
    <citation type="journal article" date="2022" name="Int. J. Syst. Evol. Microbiol.">
        <title>Anaeromyxobacter oryzae sp. nov., Anaeromyxobacter diazotrophicus sp. nov. and Anaeromyxobacter paludicola sp. nov., isolated from paddy soils.</title>
        <authorList>
            <person name="Itoh H."/>
            <person name="Xu Z."/>
            <person name="Mise K."/>
            <person name="Masuda Y."/>
            <person name="Ushijima N."/>
            <person name="Hayakawa C."/>
            <person name="Shiratori Y."/>
            <person name="Senoo K."/>
        </authorList>
    </citation>
    <scope>NUCLEOTIDE SEQUENCE [LARGE SCALE GENOMIC DNA]</scope>
    <source>
        <strain evidence="3">Red232</strain>
    </source>
</reference>
<evidence type="ECO:0000256" key="1">
    <source>
        <dbReference type="SAM" id="Phobius"/>
    </source>
</evidence>
<protein>
    <recommendedName>
        <fullName evidence="4">Zinc-finger domain-containing protein</fullName>
    </recommendedName>
</protein>
<feature type="transmembrane region" description="Helical" evidence="1">
    <location>
        <begin position="153"/>
        <end position="174"/>
    </location>
</feature>
<sequence>MAGCESFEIAIEMARHGALGEPERTALGRHLSGCASCRAFEESSRRAEGVMSELTGEALRQVDWDRVERGIRRRMAENVVRMAVGAVVCVAVMGVLVLLDPEGQRLASASAVAPAIAGIFLAVMGLVGWNAWRTARLPTRGEVLAYQRRITARSLAILSRTRWLVLAVAALEAVRALEGPDLPHTVIRLYVAVILAAIFGYATWFRLPRLRRELADLGPAER</sequence>
<evidence type="ECO:0000313" key="2">
    <source>
        <dbReference type="EMBL" id="BDG02507.1"/>
    </source>
</evidence>
<name>A0ABM7WSQ5_9BACT</name>
<proteinExistence type="predicted"/>
<dbReference type="EMBL" id="AP025591">
    <property type="protein sequence ID" value="BDG02507.1"/>
    <property type="molecule type" value="Genomic_DNA"/>
</dbReference>
<keyword evidence="1" id="KW-0812">Transmembrane</keyword>
<gene>
    <name evidence="2" type="ORF">AMOR_15030</name>
</gene>
<keyword evidence="1" id="KW-1133">Transmembrane helix</keyword>
<dbReference type="Proteomes" id="UP001162891">
    <property type="component" value="Chromosome"/>
</dbReference>
<keyword evidence="3" id="KW-1185">Reference proteome</keyword>
<evidence type="ECO:0000313" key="3">
    <source>
        <dbReference type="Proteomes" id="UP001162891"/>
    </source>
</evidence>
<organism evidence="2 3">
    <name type="scientific">Anaeromyxobacter oryzae</name>
    <dbReference type="NCBI Taxonomy" id="2918170"/>
    <lineage>
        <taxon>Bacteria</taxon>
        <taxon>Pseudomonadati</taxon>
        <taxon>Myxococcota</taxon>
        <taxon>Myxococcia</taxon>
        <taxon>Myxococcales</taxon>
        <taxon>Cystobacterineae</taxon>
        <taxon>Anaeromyxobacteraceae</taxon>
        <taxon>Anaeromyxobacter</taxon>
    </lineage>
</organism>
<feature type="transmembrane region" description="Helical" evidence="1">
    <location>
        <begin position="79"/>
        <end position="99"/>
    </location>
</feature>
<feature type="transmembrane region" description="Helical" evidence="1">
    <location>
        <begin position="186"/>
        <end position="204"/>
    </location>
</feature>
<dbReference type="RefSeq" id="WP_248360200.1">
    <property type="nucleotide sequence ID" value="NZ_AP025591.1"/>
</dbReference>
<keyword evidence="1" id="KW-0472">Membrane</keyword>
<evidence type="ECO:0008006" key="4">
    <source>
        <dbReference type="Google" id="ProtNLM"/>
    </source>
</evidence>
<accession>A0ABM7WSQ5</accession>